<gene>
    <name evidence="1" type="ORF">Patl1_10510</name>
</gene>
<dbReference type="Proteomes" id="UP001164250">
    <property type="component" value="Chromosome 12"/>
</dbReference>
<organism evidence="1 2">
    <name type="scientific">Pistacia atlantica</name>
    <dbReference type="NCBI Taxonomy" id="434234"/>
    <lineage>
        <taxon>Eukaryota</taxon>
        <taxon>Viridiplantae</taxon>
        <taxon>Streptophyta</taxon>
        <taxon>Embryophyta</taxon>
        <taxon>Tracheophyta</taxon>
        <taxon>Spermatophyta</taxon>
        <taxon>Magnoliopsida</taxon>
        <taxon>eudicotyledons</taxon>
        <taxon>Gunneridae</taxon>
        <taxon>Pentapetalae</taxon>
        <taxon>rosids</taxon>
        <taxon>malvids</taxon>
        <taxon>Sapindales</taxon>
        <taxon>Anacardiaceae</taxon>
        <taxon>Pistacia</taxon>
    </lineage>
</organism>
<protein>
    <submittedName>
        <fullName evidence="1">Uncharacterized protein</fullName>
    </submittedName>
</protein>
<evidence type="ECO:0000313" key="2">
    <source>
        <dbReference type="Proteomes" id="UP001164250"/>
    </source>
</evidence>
<comment type="caution">
    <text evidence="1">The sequence shown here is derived from an EMBL/GenBank/DDBJ whole genome shotgun (WGS) entry which is preliminary data.</text>
</comment>
<reference evidence="2" key="1">
    <citation type="journal article" date="2023" name="G3 (Bethesda)">
        <title>Genome assembly and association tests identify interacting loci associated with vigor, precocity, and sex in interspecific pistachio rootstocks.</title>
        <authorList>
            <person name="Palmer W."/>
            <person name="Jacygrad E."/>
            <person name="Sagayaradj S."/>
            <person name="Cavanaugh K."/>
            <person name="Han R."/>
            <person name="Bertier L."/>
            <person name="Beede B."/>
            <person name="Kafkas S."/>
            <person name="Golino D."/>
            <person name="Preece J."/>
            <person name="Michelmore R."/>
        </authorList>
    </citation>
    <scope>NUCLEOTIDE SEQUENCE [LARGE SCALE GENOMIC DNA]</scope>
</reference>
<proteinExistence type="predicted"/>
<keyword evidence="2" id="KW-1185">Reference proteome</keyword>
<dbReference type="EMBL" id="CM047908">
    <property type="protein sequence ID" value="KAJ0081164.1"/>
    <property type="molecule type" value="Genomic_DNA"/>
</dbReference>
<accession>A0ACC1A4M5</accession>
<evidence type="ECO:0000313" key="1">
    <source>
        <dbReference type="EMBL" id="KAJ0081164.1"/>
    </source>
</evidence>
<name>A0ACC1A4M5_9ROSI</name>
<sequence length="32" mass="3732">MLADFSWLSLFCLPSRCIGLQFSFFFPLFQGL</sequence>